<protein>
    <submittedName>
        <fullName evidence="2">Uncharacterized protein</fullName>
    </submittedName>
</protein>
<sequence length="194" mass="22153">MSTKNIAVIAAGQPTITPAIIAEWKEKHGAVYELPVDDKTAYLREPKMKDFKRAFTAMTNGGNLAFGEEMINVLFIGGDEEIKTNDDYFLPARKEMKDFFNFDEAEIESEGNNSIITIGEYKCKVRIITRNDIKLAEKKNPSDKPFVTQEKLFEAVCLEKDEAFNDRDNASIRFPLYQAIEKLQNKKFALLKKL</sequence>
<evidence type="ECO:0000313" key="1">
    <source>
        <dbReference type="EMBL" id="MRX70268.1"/>
    </source>
</evidence>
<evidence type="ECO:0000313" key="2">
    <source>
        <dbReference type="EMBL" id="SMO42701.1"/>
    </source>
</evidence>
<keyword evidence="4" id="KW-1185">Reference proteome</keyword>
<dbReference type="AlphaFoldDB" id="A0A521B6R4"/>
<dbReference type="EMBL" id="FXTA01000001">
    <property type="protein sequence ID" value="SMO42701.1"/>
    <property type="molecule type" value="Genomic_DNA"/>
</dbReference>
<organism evidence="2 3">
    <name type="scientific">Flavobacterium resistens</name>
    <dbReference type="NCBI Taxonomy" id="443612"/>
    <lineage>
        <taxon>Bacteria</taxon>
        <taxon>Pseudomonadati</taxon>
        <taxon>Bacteroidota</taxon>
        <taxon>Flavobacteriia</taxon>
        <taxon>Flavobacteriales</taxon>
        <taxon>Flavobacteriaceae</taxon>
        <taxon>Flavobacterium</taxon>
    </lineage>
</organism>
<name>A0A521B6R4_9FLAO</name>
<evidence type="ECO:0000313" key="3">
    <source>
        <dbReference type="Proteomes" id="UP000317289"/>
    </source>
</evidence>
<dbReference type="RefSeq" id="WP_142449391.1">
    <property type="nucleotide sequence ID" value="NZ_FXTA01000001.1"/>
</dbReference>
<gene>
    <name evidence="1" type="ORF">GJU42_20020</name>
    <name evidence="2" type="ORF">SAMN06265349_101730</name>
</gene>
<dbReference type="EMBL" id="WKKG01000012">
    <property type="protein sequence ID" value="MRX70268.1"/>
    <property type="molecule type" value="Genomic_DNA"/>
</dbReference>
<reference evidence="2 3" key="1">
    <citation type="submission" date="2017-05" db="EMBL/GenBank/DDBJ databases">
        <authorList>
            <person name="Varghese N."/>
            <person name="Submissions S."/>
        </authorList>
    </citation>
    <scope>NUCLEOTIDE SEQUENCE [LARGE SCALE GENOMIC DNA]</scope>
    <source>
        <strain evidence="2 3">DSM 19382</strain>
    </source>
</reference>
<evidence type="ECO:0000313" key="4">
    <source>
        <dbReference type="Proteomes" id="UP000468990"/>
    </source>
</evidence>
<proteinExistence type="predicted"/>
<reference evidence="1 4" key="2">
    <citation type="submission" date="2019-11" db="EMBL/GenBank/DDBJ databases">
        <title>Flavobacterium resistens genome.</title>
        <authorList>
            <person name="Wilson V.M."/>
            <person name="Newman J.D."/>
        </authorList>
    </citation>
    <scope>NUCLEOTIDE SEQUENCE [LARGE SCALE GENOMIC DNA]</scope>
    <source>
        <strain evidence="1 4">DSM 19382</strain>
    </source>
</reference>
<dbReference type="Proteomes" id="UP000317289">
    <property type="component" value="Unassembled WGS sequence"/>
</dbReference>
<dbReference type="OrthoDB" id="885654at2"/>
<dbReference type="Proteomes" id="UP000468990">
    <property type="component" value="Unassembled WGS sequence"/>
</dbReference>
<accession>A0A521B6R4</accession>